<dbReference type="SUPFAM" id="SSF53448">
    <property type="entry name" value="Nucleotide-diphospho-sugar transferases"/>
    <property type="match status" value="1"/>
</dbReference>
<dbReference type="GO" id="GO:0006031">
    <property type="term" value="P:chitin biosynthetic process"/>
    <property type="evidence" value="ECO:0007669"/>
    <property type="project" value="UniProtKB-UniRule"/>
</dbReference>
<dbReference type="Proteomes" id="UP000307440">
    <property type="component" value="Unassembled WGS sequence"/>
</dbReference>
<comment type="subcellular location">
    <subcellularLocation>
        <location evidence="1 12">Cell membrane</location>
        <topology evidence="1 12">Multi-pass membrane protein</topology>
    </subcellularLocation>
</comment>
<organism evidence="15 16">
    <name type="scientific">Coprinopsis marcescibilis</name>
    <name type="common">Agaric fungus</name>
    <name type="synonym">Psathyrella marcescibilis</name>
    <dbReference type="NCBI Taxonomy" id="230819"/>
    <lineage>
        <taxon>Eukaryota</taxon>
        <taxon>Fungi</taxon>
        <taxon>Dikarya</taxon>
        <taxon>Basidiomycota</taxon>
        <taxon>Agaricomycotina</taxon>
        <taxon>Agaricomycetes</taxon>
        <taxon>Agaricomycetidae</taxon>
        <taxon>Agaricales</taxon>
        <taxon>Agaricineae</taxon>
        <taxon>Psathyrellaceae</taxon>
        <taxon>Coprinopsis</taxon>
    </lineage>
</organism>
<dbReference type="InterPro" id="IPR013616">
    <property type="entry name" value="Chitin_synth_N"/>
</dbReference>
<evidence type="ECO:0000256" key="2">
    <source>
        <dbReference type="ARBA" id="ARBA00012543"/>
    </source>
</evidence>
<keyword evidence="5 12" id="KW-0808">Transferase</keyword>
<dbReference type="CDD" id="cd04190">
    <property type="entry name" value="Chitin_synth_C"/>
    <property type="match status" value="1"/>
</dbReference>
<dbReference type="EMBL" id="ML210252">
    <property type="protein sequence ID" value="TFK22019.1"/>
    <property type="molecule type" value="Genomic_DNA"/>
</dbReference>
<name>A0A5C3KNE4_COPMA</name>
<evidence type="ECO:0000256" key="13">
    <source>
        <dbReference type="SAM" id="MobiDB-lite"/>
    </source>
</evidence>
<dbReference type="PANTHER" id="PTHR22914:SF9">
    <property type="entry name" value="CHITIN SYNTHASE 1"/>
    <property type="match status" value="1"/>
</dbReference>
<evidence type="ECO:0000256" key="9">
    <source>
        <dbReference type="ARBA" id="ARBA00023316"/>
    </source>
</evidence>
<evidence type="ECO:0000256" key="3">
    <source>
        <dbReference type="ARBA" id="ARBA00022475"/>
    </source>
</evidence>
<feature type="transmembrane region" description="Helical" evidence="12">
    <location>
        <begin position="686"/>
        <end position="703"/>
    </location>
</feature>
<feature type="transmembrane region" description="Helical" evidence="12">
    <location>
        <begin position="537"/>
        <end position="560"/>
    </location>
</feature>
<comment type="catalytic activity">
    <reaction evidence="11 12">
        <text>[(1-&gt;4)-N-acetyl-beta-D-glucosaminyl](n) + UDP-N-acetyl-alpha-D-glucosamine = [(1-&gt;4)-N-acetyl-beta-D-glucosaminyl](n+1) + UDP + H(+)</text>
        <dbReference type="Rhea" id="RHEA:16637"/>
        <dbReference type="Rhea" id="RHEA-COMP:9593"/>
        <dbReference type="Rhea" id="RHEA-COMP:9595"/>
        <dbReference type="ChEBI" id="CHEBI:15378"/>
        <dbReference type="ChEBI" id="CHEBI:17029"/>
        <dbReference type="ChEBI" id="CHEBI:57705"/>
        <dbReference type="ChEBI" id="CHEBI:58223"/>
        <dbReference type="EC" id="2.4.1.16"/>
    </reaction>
</comment>
<dbReference type="InterPro" id="IPR004835">
    <property type="entry name" value="Chitin_synth"/>
</dbReference>
<feature type="transmembrane region" description="Helical" evidence="12">
    <location>
        <begin position="817"/>
        <end position="839"/>
    </location>
</feature>
<reference evidence="15 16" key="1">
    <citation type="journal article" date="2019" name="Nat. Ecol. Evol.">
        <title>Megaphylogeny resolves global patterns of mushroom evolution.</title>
        <authorList>
            <person name="Varga T."/>
            <person name="Krizsan K."/>
            <person name="Foldi C."/>
            <person name="Dima B."/>
            <person name="Sanchez-Garcia M."/>
            <person name="Sanchez-Ramirez S."/>
            <person name="Szollosi G.J."/>
            <person name="Szarkandi J.G."/>
            <person name="Papp V."/>
            <person name="Albert L."/>
            <person name="Andreopoulos W."/>
            <person name="Angelini C."/>
            <person name="Antonin V."/>
            <person name="Barry K.W."/>
            <person name="Bougher N.L."/>
            <person name="Buchanan P."/>
            <person name="Buyck B."/>
            <person name="Bense V."/>
            <person name="Catcheside P."/>
            <person name="Chovatia M."/>
            <person name="Cooper J."/>
            <person name="Damon W."/>
            <person name="Desjardin D."/>
            <person name="Finy P."/>
            <person name="Geml J."/>
            <person name="Haridas S."/>
            <person name="Hughes K."/>
            <person name="Justo A."/>
            <person name="Karasinski D."/>
            <person name="Kautmanova I."/>
            <person name="Kiss B."/>
            <person name="Kocsube S."/>
            <person name="Kotiranta H."/>
            <person name="LaButti K.M."/>
            <person name="Lechner B.E."/>
            <person name="Liimatainen K."/>
            <person name="Lipzen A."/>
            <person name="Lukacs Z."/>
            <person name="Mihaltcheva S."/>
            <person name="Morgado L.N."/>
            <person name="Niskanen T."/>
            <person name="Noordeloos M.E."/>
            <person name="Ohm R.A."/>
            <person name="Ortiz-Santana B."/>
            <person name="Ovrebo C."/>
            <person name="Racz N."/>
            <person name="Riley R."/>
            <person name="Savchenko A."/>
            <person name="Shiryaev A."/>
            <person name="Soop K."/>
            <person name="Spirin V."/>
            <person name="Szebenyi C."/>
            <person name="Tomsovsky M."/>
            <person name="Tulloss R.E."/>
            <person name="Uehling J."/>
            <person name="Grigoriev I.V."/>
            <person name="Vagvolgyi C."/>
            <person name="Papp T."/>
            <person name="Martin F.M."/>
            <person name="Miettinen O."/>
            <person name="Hibbett D.S."/>
            <person name="Nagy L.G."/>
        </authorList>
    </citation>
    <scope>NUCLEOTIDE SEQUENCE [LARGE SCALE GENOMIC DNA]</scope>
    <source>
        <strain evidence="15 16">CBS 121175</strain>
    </source>
</reference>
<comment type="similarity">
    <text evidence="12">Belongs to the chitin synthase family.</text>
</comment>
<evidence type="ECO:0000259" key="14">
    <source>
        <dbReference type="Pfam" id="PF08407"/>
    </source>
</evidence>
<proteinExistence type="inferred from homology"/>
<feature type="transmembrane region" description="Helical" evidence="12">
    <location>
        <begin position="651"/>
        <end position="674"/>
    </location>
</feature>
<dbReference type="Pfam" id="PF01644">
    <property type="entry name" value="Chitin_synth_1"/>
    <property type="match status" value="1"/>
</dbReference>
<keyword evidence="9 12" id="KW-0961">Cell wall biogenesis/degradation</keyword>
<dbReference type="GO" id="GO:0004100">
    <property type="term" value="F:chitin synthase activity"/>
    <property type="evidence" value="ECO:0007669"/>
    <property type="project" value="UniProtKB-UniRule"/>
</dbReference>
<keyword evidence="8 12" id="KW-0472">Membrane</keyword>
<dbReference type="OrthoDB" id="26569at2759"/>
<evidence type="ECO:0000313" key="15">
    <source>
        <dbReference type="EMBL" id="TFK22019.1"/>
    </source>
</evidence>
<dbReference type="GO" id="GO:0071555">
    <property type="term" value="P:cell wall organization"/>
    <property type="evidence" value="ECO:0007669"/>
    <property type="project" value="UniProtKB-KW"/>
</dbReference>
<evidence type="ECO:0000256" key="12">
    <source>
        <dbReference type="RuleBase" id="RU366040"/>
    </source>
</evidence>
<feature type="region of interest" description="Disordered" evidence="13">
    <location>
        <begin position="1"/>
        <end position="52"/>
    </location>
</feature>
<feature type="transmembrane region" description="Helical" evidence="12">
    <location>
        <begin position="606"/>
        <end position="631"/>
    </location>
</feature>
<dbReference type="InterPro" id="IPR029044">
    <property type="entry name" value="Nucleotide-diphossugar_trans"/>
</dbReference>
<protein>
    <recommendedName>
        <fullName evidence="2 12">Chitin synthase</fullName>
        <ecNumber evidence="2 12">2.4.1.16</ecNumber>
    </recommendedName>
</protein>
<evidence type="ECO:0000256" key="10">
    <source>
        <dbReference type="ARBA" id="ARBA00024009"/>
    </source>
</evidence>
<gene>
    <name evidence="15" type="ORF">FA15DRAFT_671972</name>
</gene>
<evidence type="ECO:0000256" key="7">
    <source>
        <dbReference type="ARBA" id="ARBA00022989"/>
    </source>
</evidence>
<keyword evidence="16" id="KW-1185">Reference proteome</keyword>
<keyword evidence="6 12" id="KW-0812">Transmembrane</keyword>
<evidence type="ECO:0000256" key="11">
    <source>
        <dbReference type="ARBA" id="ARBA00048014"/>
    </source>
</evidence>
<dbReference type="EC" id="2.4.1.16" evidence="2 12"/>
<dbReference type="GO" id="GO:0005886">
    <property type="term" value="C:plasma membrane"/>
    <property type="evidence" value="ECO:0007669"/>
    <property type="project" value="UniProtKB-SubCell"/>
</dbReference>
<keyword evidence="4 12" id="KW-0328">Glycosyltransferase</keyword>
<evidence type="ECO:0000313" key="16">
    <source>
        <dbReference type="Proteomes" id="UP000307440"/>
    </source>
</evidence>
<accession>A0A5C3KNE4</accession>
<dbReference type="AlphaFoldDB" id="A0A5C3KNE4"/>
<feature type="compositionally biased region" description="Pro residues" evidence="13">
    <location>
        <begin position="1"/>
        <end position="21"/>
    </location>
</feature>
<evidence type="ECO:0000256" key="1">
    <source>
        <dbReference type="ARBA" id="ARBA00004651"/>
    </source>
</evidence>
<dbReference type="STRING" id="230819.A0A5C3KNE4"/>
<evidence type="ECO:0000256" key="4">
    <source>
        <dbReference type="ARBA" id="ARBA00022676"/>
    </source>
</evidence>
<evidence type="ECO:0000256" key="5">
    <source>
        <dbReference type="ARBA" id="ARBA00022679"/>
    </source>
</evidence>
<dbReference type="Pfam" id="PF08407">
    <property type="entry name" value="Chitin_synth_1N"/>
    <property type="match status" value="1"/>
</dbReference>
<feature type="domain" description="Chitin synthase N-terminal" evidence="14">
    <location>
        <begin position="113"/>
        <end position="181"/>
    </location>
</feature>
<keyword evidence="3 12" id="KW-1003">Cell membrane</keyword>
<evidence type="ECO:0000256" key="8">
    <source>
        <dbReference type="ARBA" id="ARBA00023136"/>
    </source>
</evidence>
<dbReference type="PANTHER" id="PTHR22914">
    <property type="entry name" value="CHITIN SYNTHASE"/>
    <property type="match status" value="1"/>
</dbReference>
<feature type="transmembrane region" description="Helical" evidence="12">
    <location>
        <begin position="572"/>
        <end position="594"/>
    </location>
</feature>
<evidence type="ECO:0000256" key="6">
    <source>
        <dbReference type="ARBA" id="ARBA00022692"/>
    </source>
</evidence>
<sequence>MSPGQLPPPSLIAPPPPPPLLGPQVHYQFAPPQPPSTPFSQGYGRTPYDTEDDPMGFDAGDMPLLRRDGSTTGSLLGVGGAYGGESDRASSVAPDENNIRYGRIPQRVPRRYKTVKKVELFHGNFVLDNAVPPKLLEMCPNRNDREFTHMRYSAATSDPNDFKDAGFTLRQVHYDPPRKTELFIVMTMYNEDEELFCRTMHGVIKNIAHLCKRDRSKTWGKDGWKKVVVCIVSDGRAKINSRTLSVIAAMGAYQEGIAKTKVGTKDVTAHIYEYTTQISVTPSLKIEGAEKGTVPVQIIFCLKEKNQKKINSHRWFFNAFGPILEPNVCVLLDVGTMPGPTSIYHLWKAFDINSNVGGACGEIVALKGKYGVNLINPLVAAQNFEYKMSNILDKPLESVFGYITVLPGAFSAYRYIALQNDPQGEGPLQKYFLGETMHGAGADIFTANMYLAEDRILCWELVSKRGGAWTLHYVKSAYAVTDVPDQVPELISQRRRWLNGSFFAAVHSVVHFHYLYRSSHSFLRKAWIHVEMFYQMFNLIFAWFSLANYYIAFAILSIALEAEEFGLKGINIFNRIINYFYLGLLLLCFILSLGNRPQGSKWGYTLAMIGFALITVYMTFSAFFLAVKGIQAIERETTGGLNFGTFFQNSIFRNIVVSLLATLGLYLLASLIFFEPWHMITSFFQYLLMAPSYISVLNVYAFANVHDVSWGTKGDNTPAASLGAVKSSANKNEVEVEVPTSEKDINALYEDAIHVLNTKPPKAEQKVDENTRQEDYYRSFRTNVLLAWTMSNGLLAALITSTSTGDANQVVQGYMSFLLFSVAGLAFVRFVGSTAYMIIRLFAGE</sequence>
<keyword evidence="7 12" id="KW-1133">Transmembrane helix</keyword>
<feature type="transmembrane region" description="Helical" evidence="12">
    <location>
        <begin position="785"/>
        <end position="805"/>
    </location>
</feature>
<dbReference type="GO" id="GO:0030428">
    <property type="term" value="C:cell septum"/>
    <property type="evidence" value="ECO:0007669"/>
    <property type="project" value="TreeGrafter"/>
</dbReference>
<comment type="function">
    <text evidence="10 12">Polymerizes chitin, a structural polymer of the cell wall and septum, by transferring the sugar moiety of UDP-GlcNAc to the non-reducing end of the growing chitin polymer.</text>
</comment>